<keyword evidence="1" id="KW-0472">Membrane</keyword>
<dbReference type="EMBL" id="LOSN02000002">
    <property type="protein sequence ID" value="PNP20786.1"/>
    <property type="molecule type" value="Genomic_DNA"/>
</dbReference>
<dbReference type="AlphaFoldDB" id="A0A1W6U604"/>
<dbReference type="Proteomes" id="UP000054316">
    <property type="component" value="Unassembled WGS sequence"/>
</dbReference>
<evidence type="ECO:0000313" key="4">
    <source>
        <dbReference type="EMBL" id="PNP20786.1"/>
    </source>
</evidence>
<accession>A0A1W6U604</accession>
<dbReference type="EMBL" id="LOSN02000002">
    <property type="protein sequence ID" value="PNP20772.1"/>
    <property type="molecule type" value="Genomic_DNA"/>
</dbReference>
<keyword evidence="1" id="KW-0812">Transmembrane</keyword>
<feature type="transmembrane region" description="Helical" evidence="1">
    <location>
        <begin position="67"/>
        <end position="94"/>
    </location>
</feature>
<evidence type="ECO:0000256" key="1">
    <source>
        <dbReference type="SAM" id="Phobius"/>
    </source>
</evidence>
<evidence type="ECO:0000313" key="2">
    <source>
        <dbReference type="EMBL" id="ARP18456.1"/>
    </source>
</evidence>
<dbReference type="InterPro" id="IPR019670">
    <property type="entry name" value="DUF2523"/>
</dbReference>
<dbReference type="Pfam" id="PF10734">
    <property type="entry name" value="DUF2523"/>
    <property type="match status" value="1"/>
</dbReference>
<sequence length="104" mass="11711">MDWLVDLFNKLLVFLYQLLISLVNMLKDLFFWAVEQIMAMVNLLLSGVFSLFAPVDMSQYMTSIPPTVAWVMAAVGVPQCLSIILAAITVRLMLQLIPFTRLGS</sequence>
<protein>
    <submittedName>
        <fullName evidence="3">DUF2523 domain-containing protein</fullName>
    </submittedName>
    <submittedName>
        <fullName evidence="2">Putative minor coat protein</fullName>
    </submittedName>
</protein>
<dbReference type="RefSeq" id="WP_017822026.1">
    <property type="nucleotide sequence ID" value="NZ_AP023185.1"/>
</dbReference>
<reference evidence="2" key="1">
    <citation type="submission" date="2016-10" db="EMBL/GenBank/DDBJ databases">
        <title>The High Quality Genome of Vibrio alginolyticus K01M1.</title>
        <authorList>
            <person name="Wendling C."/>
            <person name="Chibani C.M."/>
            <person name="Hertel R."/>
            <person name="Sproer C."/>
            <person name="Bunk B."/>
            <person name="Overmann J."/>
            <person name="Roth O."/>
            <person name="Liesegang H."/>
        </authorList>
    </citation>
    <scope>NUCLEOTIDE SEQUENCE</scope>
    <source>
        <strain evidence="2">K05K4</strain>
    </source>
</reference>
<feature type="transmembrane region" description="Helical" evidence="1">
    <location>
        <begin position="37"/>
        <end position="55"/>
    </location>
</feature>
<keyword evidence="2" id="KW-0946">Virion</keyword>
<keyword evidence="6" id="KW-1185">Reference proteome</keyword>
<name>A0A1W6U604_VIBAL</name>
<evidence type="ECO:0000313" key="5">
    <source>
        <dbReference type="EMBL" id="PNP26903.1"/>
    </source>
</evidence>
<gene>
    <name evidence="5" type="ORF">AL553_010790</name>
    <name evidence="3" type="ORF">AL553_024440</name>
    <name evidence="4" type="ORF">AL553_024510</name>
    <name evidence="2" type="ORF">K05K4_16200</name>
</gene>
<proteinExistence type="predicted"/>
<reference evidence="3 6" key="2">
    <citation type="submission" date="2017-12" db="EMBL/GenBank/DDBJ databases">
        <title>FDA dAtabase for Regulatory Grade micrObial Sequences (FDA-ARGOS): Supporting development and validation of Infectious Disease Dx tests.</title>
        <authorList>
            <person name="Hoffmann M."/>
            <person name="Allard M."/>
            <person name="Evans P."/>
            <person name="Brown E."/>
            <person name="Tallon L.J."/>
            <person name="Sadzewicz L."/>
            <person name="Sengamalay N."/>
            <person name="Ott S."/>
            <person name="Godinez A."/>
            <person name="Nagaraj S."/>
            <person name="Vavikolanu K."/>
            <person name="Aluvathingal J."/>
            <person name="Nadendla S."/>
            <person name="Hobson J."/>
            <person name="Sichtig H."/>
        </authorList>
    </citation>
    <scope>NUCLEOTIDE SEQUENCE [LARGE SCALE GENOMIC DNA]</scope>
    <source>
        <strain evidence="6">ATCC 17749</strain>
        <strain evidence="3">FDAARGOS_97</strain>
    </source>
</reference>
<evidence type="ECO:0000313" key="3">
    <source>
        <dbReference type="EMBL" id="PNP20772.1"/>
    </source>
</evidence>
<dbReference type="EMBL" id="LOSN02000001">
    <property type="protein sequence ID" value="PNP26903.1"/>
    <property type="molecule type" value="Genomic_DNA"/>
</dbReference>
<keyword evidence="2" id="KW-0167">Capsid protein</keyword>
<organism evidence="2">
    <name type="scientific">Vibrio alginolyticus</name>
    <dbReference type="NCBI Taxonomy" id="663"/>
    <lineage>
        <taxon>Bacteria</taxon>
        <taxon>Pseudomonadati</taxon>
        <taxon>Pseudomonadota</taxon>
        <taxon>Gammaproteobacteria</taxon>
        <taxon>Vibrionales</taxon>
        <taxon>Vibrionaceae</taxon>
        <taxon>Vibrio</taxon>
    </lineage>
</organism>
<keyword evidence="1" id="KW-1133">Transmembrane helix</keyword>
<dbReference type="EMBL" id="CP017902">
    <property type="protein sequence ID" value="ARP18456.1"/>
    <property type="molecule type" value="Genomic_DNA"/>
</dbReference>
<evidence type="ECO:0000313" key="6">
    <source>
        <dbReference type="Proteomes" id="UP000054316"/>
    </source>
</evidence>
<feature type="transmembrane region" description="Helical" evidence="1">
    <location>
        <begin position="12"/>
        <end position="30"/>
    </location>
</feature>